<protein>
    <recommendedName>
        <fullName evidence="12">Bestrophin</fullName>
    </recommendedName>
</protein>
<comment type="caution">
    <text evidence="10">The sequence shown here is derived from an EMBL/GenBank/DDBJ whole genome shotgun (WGS) entry which is preliminary data.</text>
</comment>
<evidence type="ECO:0000256" key="2">
    <source>
        <dbReference type="ARBA" id="ARBA00022448"/>
    </source>
</evidence>
<evidence type="ECO:0000256" key="1">
    <source>
        <dbReference type="ARBA" id="ARBA00004651"/>
    </source>
</evidence>
<dbReference type="PANTHER" id="PTHR33281:SF19">
    <property type="entry name" value="VOLTAGE-DEPENDENT ANION CHANNEL-FORMING PROTEIN YNEE"/>
    <property type="match status" value="1"/>
</dbReference>
<gene>
    <name evidence="10" type="ORF">DCF15_06285</name>
</gene>
<evidence type="ECO:0000256" key="5">
    <source>
        <dbReference type="ARBA" id="ARBA00022989"/>
    </source>
</evidence>
<dbReference type="Proteomes" id="UP000249794">
    <property type="component" value="Unassembled WGS sequence"/>
</dbReference>
<evidence type="ECO:0008006" key="12">
    <source>
        <dbReference type="Google" id="ProtNLM"/>
    </source>
</evidence>
<evidence type="ECO:0000256" key="4">
    <source>
        <dbReference type="ARBA" id="ARBA00022692"/>
    </source>
</evidence>
<evidence type="ECO:0000256" key="6">
    <source>
        <dbReference type="ARBA" id="ARBA00023065"/>
    </source>
</evidence>
<keyword evidence="7 9" id="KW-0472">Membrane</keyword>
<proteinExistence type="inferred from homology"/>
<comment type="subcellular location">
    <subcellularLocation>
        <location evidence="1">Cell membrane</location>
        <topology evidence="1">Multi-pass membrane protein</topology>
    </subcellularLocation>
</comment>
<accession>A0A2W4XK86</accession>
<keyword evidence="6" id="KW-0406">Ion transport</keyword>
<keyword evidence="5 9" id="KW-1133">Transmembrane helix</keyword>
<reference evidence="10 11" key="2">
    <citation type="submission" date="2018-06" db="EMBL/GenBank/DDBJ databases">
        <title>Metagenomic assembly of (sub)arctic Cyanobacteria and their associated microbiome from non-axenic cultures.</title>
        <authorList>
            <person name="Baurain D."/>
        </authorList>
    </citation>
    <scope>NUCLEOTIDE SEQUENCE [LARGE SCALE GENOMIC DNA]</scope>
    <source>
        <strain evidence="10">ULC027bin1</strain>
    </source>
</reference>
<comment type="similarity">
    <text evidence="8">Belongs to the anion channel-forming bestrophin (TC 1.A.46) family.</text>
</comment>
<reference evidence="11" key="1">
    <citation type="submission" date="2018-04" db="EMBL/GenBank/DDBJ databases">
        <authorList>
            <person name="Cornet L."/>
        </authorList>
    </citation>
    <scope>NUCLEOTIDE SEQUENCE [LARGE SCALE GENOMIC DNA]</scope>
</reference>
<evidence type="ECO:0000313" key="10">
    <source>
        <dbReference type="EMBL" id="PZO57820.1"/>
    </source>
</evidence>
<evidence type="ECO:0000256" key="9">
    <source>
        <dbReference type="SAM" id="Phobius"/>
    </source>
</evidence>
<organism evidence="10 11">
    <name type="scientific">Phormidesmis priestleyi</name>
    <dbReference type="NCBI Taxonomy" id="268141"/>
    <lineage>
        <taxon>Bacteria</taxon>
        <taxon>Bacillati</taxon>
        <taxon>Cyanobacteriota</taxon>
        <taxon>Cyanophyceae</taxon>
        <taxon>Leptolyngbyales</taxon>
        <taxon>Leptolyngbyaceae</taxon>
        <taxon>Phormidesmis</taxon>
    </lineage>
</organism>
<dbReference type="PANTHER" id="PTHR33281">
    <property type="entry name" value="UPF0187 PROTEIN YNEE"/>
    <property type="match status" value="1"/>
</dbReference>
<evidence type="ECO:0000256" key="7">
    <source>
        <dbReference type="ARBA" id="ARBA00023136"/>
    </source>
</evidence>
<feature type="transmembrane region" description="Helical" evidence="9">
    <location>
        <begin position="24"/>
        <end position="43"/>
    </location>
</feature>
<dbReference type="Pfam" id="PF25539">
    <property type="entry name" value="Bestrophin_2"/>
    <property type="match status" value="1"/>
</dbReference>
<evidence type="ECO:0000256" key="3">
    <source>
        <dbReference type="ARBA" id="ARBA00022475"/>
    </source>
</evidence>
<dbReference type="GO" id="GO:0005254">
    <property type="term" value="F:chloride channel activity"/>
    <property type="evidence" value="ECO:0007669"/>
    <property type="project" value="InterPro"/>
</dbReference>
<keyword evidence="3" id="KW-1003">Cell membrane</keyword>
<feature type="transmembrane region" description="Helical" evidence="9">
    <location>
        <begin position="55"/>
        <end position="72"/>
    </location>
</feature>
<keyword evidence="2" id="KW-0813">Transport</keyword>
<dbReference type="AlphaFoldDB" id="A0A2W4XK86"/>
<evidence type="ECO:0000256" key="8">
    <source>
        <dbReference type="ARBA" id="ARBA00034708"/>
    </source>
</evidence>
<name>A0A2W4XK86_9CYAN</name>
<dbReference type="InterPro" id="IPR044669">
    <property type="entry name" value="YneE/VCCN1/2-like"/>
</dbReference>
<evidence type="ECO:0000313" key="11">
    <source>
        <dbReference type="Proteomes" id="UP000249794"/>
    </source>
</evidence>
<keyword evidence="4 9" id="KW-0812">Transmembrane</keyword>
<sequence>MTEAAQLRWFFSALRLQGSILPRILPRMALFCGLSLGVVATYQQGLWTNSDDLKALTGNVACNLVLGLLLVFRTNTAYERFWEGRKAWGSLVITTRNLAREIQVSVDAPLAADQAEKKRALNRLVSFAIATKCYLRQESPIDELKDLLAAADLDQIKLAHRPPQLVTFWLSHYVQQQFQQQHMTARQRSDINAGINTLVEALSGCERIIKTPMPLSYGIYLKRLTLLYCLLLPLGLAGQLGWWTPAVIAVVSFVLLGVEEIGNEIEDPFGYDFNDLKLDDICHTLRQDIKSTLAFGADGVLLAAASVEDLLAASPLEENPTKENLEKENLLKQD</sequence>
<dbReference type="GO" id="GO:0005886">
    <property type="term" value="C:plasma membrane"/>
    <property type="evidence" value="ECO:0007669"/>
    <property type="project" value="UniProtKB-SubCell"/>
</dbReference>
<dbReference type="EMBL" id="QBMP01000044">
    <property type="protein sequence ID" value="PZO57820.1"/>
    <property type="molecule type" value="Genomic_DNA"/>
</dbReference>